<dbReference type="AlphaFoldDB" id="A0A022R2L3"/>
<evidence type="ECO:0000313" key="2">
    <source>
        <dbReference type="EMBL" id="EYU33085.1"/>
    </source>
</evidence>
<name>A0A022R2L3_ERYGU</name>
<gene>
    <name evidence="2" type="ORF">MIMGU_mgv1a022287mg</name>
</gene>
<proteinExistence type="predicted"/>
<dbReference type="eggNOG" id="KOG0017">
    <property type="taxonomic scope" value="Eukaryota"/>
</dbReference>
<dbReference type="Pfam" id="PF14223">
    <property type="entry name" value="Retrotran_gag_2"/>
    <property type="match status" value="1"/>
</dbReference>
<reference evidence="2 3" key="1">
    <citation type="journal article" date="2013" name="Proc. Natl. Acad. Sci. U.S.A.">
        <title>Fine-scale variation in meiotic recombination in Mimulus inferred from population shotgun sequencing.</title>
        <authorList>
            <person name="Hellsten U."/>
            <person name="Wright K.M."/>
            <person name="Jenkins J."/>
            <person name="Shu S."/>
            <person name="Yuan Y."/>
            <person name="Wessler S.R."/>
            <person name="Schmutz J."/>
            <person name="Willis J.H."/>
            <person name="Rokhsar D.S."/>
        </authorList>
    </citation>
    <scope>NUCLEOTIDE SEQUENCE [LARGE SCALE GENOMIC DNA]</scope>
    <source>
        <strain evidence="3">cv. DUN x IM62</strain>
    </source>
</reference>
<dbReference type="Proteomes" id="UP000030748">
    <property type="component" value="Unassembled WGS sequence"/>
</dbReference>
<feature type="compositionally biased region" description="Polar residues" evidence="1">
    <location>
        <begin position="1"/>
        <end position="23"/>
    </location>
</feature>
<dbReference type="PANTHER" id="PTHR47481:SF5">
    <property type="entry name" value="RIBONUCLEASE H-LIKE DOMAIN, GAG-PRE-INTEGRASE DOMAIN, GAG-POLYPEPTIDE OF LTR COPIA-TYPE-RELATED"/>
    <property type="match status" value="1"/>
</dbReference>
<feature type="non-terminal residue" evidence="2">
    <location>
        <position position="256"/>
    </location>
</feature>
<protein>
    <submittedName>
        <fullName evidence="2">Uncharacterized protein</fullName>
    </submittedName>
</protein>
<sequence length="256" mass="28162">MAEPTSVPNSPTTHPLTPSSAYTTPMMPSISPSQILSLKLSDDNYMLWKAQLLPFLRGHNLYGFVDGSFSAPEVFDEMSQPNPAYSVWHQNDQSVMSLLISSLSESVMAHVLEATTSREVWQILEDMFSANSQARVMQLFFQLTTLKKGAESVAIYYRRAKLLVDTLAMAGKLVPSSEFIVFLLAGLGSDFDSVVTSITTQAVPLSPAQVYSHLLTHESRINHQLKDLTSSGDLSANFSSRQPVFTPNRGRGISRG</sequence>
<accession>A0A022R2L3</accession>
<organism evidence="2 3">
    <name type="scientific">Erythranthe guttata</name>
    <name type="common">Yellow monkey flower</name>
    <name type="synonym">Mimulus guttatus</name>
    <dbReference type="NCBI Taxonomy" id="4155"/>
    <lineage>
        <taxon>Eukaryota</taxon>
        <taxon>Viridiplantae</taxon>
        <taxon>Streptophyta</taxon>
        <taxon>Embryophyta</taxon>
        <taxon>Tracheophyta</taxon>
        <taxon>Spermatophyta</taxon>
        <taxon>Magnoliopsida</taxon>
        <taxon>eudicotyledons</taxon>
        <taxon>Gunneridae</taxon>
        <taxon>Pentapetalae</taxon>
        <taxon>asterids</taxon>
        <taxon>lamiids</taxon>
        <taxon>Lamiales</taxon>
        <taxon>Phrymaceae</taxon>
        <taxon>Erythranthe</taxon>
    </lineage>
</organism>
<dbReference type="EMBL" id="KI630793">
    <property type="protein sequence ID" value="EYU33085.1"/>
    <property type="molecule type" value="Genomic_DNA"/>
</dbReference>
<evidence type="ECO:0000313" key="3">
    <source>
        <dbReference type="Proteomes" id="UP000030748"/>
    </source>
</evidence>
<dbReference type="PANTHER" id="PTHR47481">
    <property type="match status" value="1"/>
</dbReference>
<keyword evidence="3" id="KW-1185">Reference proteome</keyword>
<evidence type="ECO:0000256" key="1">
    <source>
        <dbReference type="SAM" id="MobiDB-lite"/>
    </source>
</evidence>
<feature type="region of interest" description="Disordered" evidence="1">
    <location>
        <begin position="1"/>
        <end position="25"/>
    </location>
</feature>
<dbReference type="STRING" id="4155.A0A022R2L3"/>